<sequence>MEEKQQVHSDPFSKFMFGEQRNLEKGQDVTSKEESSEQKEWDWLLGGRVPAHVPKKQAHSLPKNFSLDRVLQNVDYDEVMQHVDTILTSANELKPLLKMAKPFIGAFFTKK</sequence>
<evidence type="ECO:0000313" key="2">
    <source>
        <dbReference type="EMBL" id="MDQ0153885.1"/>
    </source>
</evidence>
<dbReference type="Proteomes" id="UP001231362">
    <property type="component" value="Unassembled WGS sequence"/>
</dbReference>
<feature type="region of interest" description="Disordered" evidence="1">
    <location>
        <begin position="1"/>
        <end position="36"/>
    </location>
</feature>
<evidence type="ECO:0000256" key="1">
    <source>
        <dbReference type="SAM" id="MobiDB-lite"/>
    </source>
</evidence>
<proteinExistence type="predicted"/>
<accession>A0ABT9UZ13</accession>
<feature type="compositionally biased region" description="Basic and acidic residues" evidence="1">
    <location>
        <begin position="21"/>
        <end position="36"/>
    </location>
</feature>
<evidence type="ECO:0000313" key="3">
    <source>
        <dbReference type="Proteomes" id="UP001231362"/>
    </source>
</evidence>
<organism evidence="2 3">
    <name type="scientific">Anoxybacillus andreesenii</name>
    <dbReference type="NCBI Taxonomy" id="1325932"/>
    <lineage>
        <taxon>Bacteria</taxon>
        <taxon>Bacillati</taxon>
        <taxon>Bacillota</taxon>
        <taxon>Bacilli</taxon>
        <taxon>Bacillales</taxon>
        <taxon>Anoxybacillaceae</taxon>
        <taxon>Anoxybacillus</taxon>
    </lineage>
</organism>
<comment type="caution">
    <text evidence="2">The sequence shown here is derived from an EMBL/GenBank/DDBJ whole genome shotgun (WGS) entry which is preliminary data.</text>
</comment>
<dbReference type="EMBL" id="JAUSTU010000001">
    <property type="protein sequence ID" value="MDQ0153885.1"/>
    <property type="molecule type" value="Genomic_DNA"/>
</dbReference>
<dbReference type="RefSeq" id="WP_307148509.1">
    <property type="nucleotide sequence ID" value="NZ_JAUSTU010000001.1"/>
</dbReference>
<reference evidence="2 3" key="1">
    <citation type="submission" date="2023-07" db="EMBL/GenBank/DDBJ databases">
        <title>Genomic Encyclopedia of Type Strains, Phase IV (KMG-IV): sequencing the most valuable type-strain genomes for metagenomic binning, comparative biology and taxonomic classification.</title>
        <authorList>
            <person name="Goeker M."/>
        </authorList>
    </citation>
    <scope>NUCLEOTIDE SEQUENCE [LARGE SCALE GENOMIC DNA]</scope>
    <source>
        <strain evidence="2 3">DSM 23948</strain>
    </source>
</reference>
<name>A0ABT9UZ13_9BACL</name>
<protein>
    <submittedName>
        <fullName evidence="2">Uncharacterized protein</fullName>
    </submittedName>
</protein>
<gene>
    <name evidence="2" type="ORF">J2S07_000183</name>
</gene>
<keyword evidence="3" id="KW-1185">Reference proteome</keyword>